<reference evidence="3 4" key="1">
    <citation type="submission" date="2019-08" db="EMBL/GenBank/DDBJ databases">
        <title>Massilia golmudensis sp. nov., isolated from sand in the Qinghai-Tibetan Plateau.</title>
        <authorList>
            <person name="Zhang B."/>
        </authorList>
    </citation>
    <scope>NUCLEOTIDE SEQUENCE [LARGE SCALE GENOMIC DNA]</scope>
    <source>
        <strain evidence="3 4">GEM5</strain>
    </source>
</reference>
<dbReference type="Pfam" id="PF10592">
    <property type="entry name" value="AIPR"/>
    <property type="match status" value="1"/>
</dbReference>
<protein>
    <submittedName>
        <fullName evidence="3">AIPR family protein</fullName>
    </submittedName>
</protein>
<dbReference type="EMBL" id="VPFD01000012">
    <property type="protein sequence ID" value="TXF99581.1"/>
    <property type="molecule type" value="Genomic_DNA"/>
</dbReference>
<dbReference type="InterPro" id="IPR049666">
    <property type="entry name" value="MzaE"/>
</dbReference>
<dbReference type="Pfam" id="PF22879">
    <property type="entry name" value="AIPR_N"/>
    <property type="match status" value="1"/>
</dbReference>
<dbReference type="AlphaFoldDB" id="A0A5C7G5D3"/>
<dbReference type="InterPro" id="IPR018891">
    <property type="entry name" value="AIPR_C"/>
</dbReference>
<dbReference type="Proteomes" id="UP000321413">
    <property type="component" value="Unassembled WGS sequence"/>
</dbReference>
<name>A0A5C7G5D3_9BURK</name>
<evidence type="ECO:0000259" key="1">
    <source>
        <dbReference type="Pfam" id="PF10592"/>
    </source>
</evidence>
<keyword evidence="4" id="KW-1185">Reference proteome</keyword>
<accession>A0A5C7G5D3</accession>
<evidence type="ECO:0000313" key="3">
    <source>
        <dbReference type="EMBL" id="TXF99581.1"/>
    </source>
</evidence>
<dbReference type="NCBIfam" id="NF041935">
    <property type="entry name" value="MzaE"/>
    <property type="match status" value="1"/>
</dbReference>
<feature type="domain" description="Abortive infection phage resistance protein N-terminal" evidence="2">
    <location>
        <begin position="36"/>
        <end position="185"/>
    </location>
</feature>
<comment type="caution">
    <text evidence="3">The sequence shown here is derived from an EMBL/GenBank/DDBJ whole genome shotgun (WGS) entry which is preliminary data.</text>
</comment>
<dbReference type="RefSeq" id="WP_147935067.1">
    <property type="nucleotide sequence ID" value="NZ_VPFD01000012.1"/>
</dbReference>
<organism evidence="3 4">
    <name type="scientific">Massilia arenae</name>
    <dbReference type="NCBI Taxonomy" id="2603288"/>
    <lineage>
        <taxon>Bacteria</taxon>
        <taxon>Pseudomonadati</taxon>
        <taxon>Pseudomonadota</taxon>
        <taxon>Betaproteobacteria</taxon>
        <taxon>Burkholderiales</taxon>
        <taxon>Oxalobacteraceae</taxon>
        <taxon>Telluria group</taxon>
        <taxon>Massilia</taxon>
    </lineage>
</organism>
<evidence type="ECO:0000313" key="4">
    <source>
        <dbReference type="Proteomes" id="UP000321413"/>
    </source>
</evidence>
<dbReference type="InterPro" id="IPR055101">
    <property type="entry name" value="AIPR_N"/>
</dbReference>
<gene>
    <name evidence="3" type="ORF">FVD38_12235</name>
</gene>
<evidence type="ECO:0000259" key="2">
    <source>
        <dbReference type="Pfam" id="PF22879"/>
    </source>
</evidence>
<feature type="domain" description="Abortive phage infection protein C-terminal" evidence="1">
    <location>
        <begin position="244"/>
        <end position="559"/>
    </location>
</feature>
<sequence length="600" mass="67545">MELIEFLQQTQQEVRDELAARTAEAGEETPFPELVFTEVVTRHMADAGMTFEPEICRYMARVGNSTLRLSGFAVSEELDQLDLYVSLYEGCNEVMSIPDAETTRAAGQCAKFLEECVSGALLRKMDQSHDAYRLVQTIETAYPGLEQIRVYVLTDRKAKTGFFKAREIQGKTIKLEVMDIQRLFNHLQSGKPRDELVVNFADDCGGPLPCVWVPNEGAEYAYALTAIPGEALRFLYEKYGSRILEANVRSFLSQTNKVNKGIRDTLRDQPERFMAYNNGVVIVADEASLARAADGSPGIAWLKGMQVVNGGQTMASIFFTRKKLAVDLSKVRVPAKIIVLRQTDEVTEDALIADISRFANSQSAVKASDLFANKPFQVEMEKLAMTTYCPDGTSRWYYERAAGSYKVMLDREAKTPTDRRRLQDSMPPARKLTKTDFAKYLCAWMQRPDLVSLGGQKAFPAFMKTMTPDGAEAATLPDVTQYKRMIAQVIIFKSADRLIKPRFPAFKANVTAYTVALVSRLLGDRISLDAIWEKQGISPQLENQIRVWSDEVNALLQESARGRMISEWAKKNECWDIMLDHVWSVPDMKIPELMTLRKAA</sequence>
<proteinExistence type="predicted"/>